<proteinExistence type="predicted"/>
<reference evidence="2" key="1">
    <citation type="submission" date="2017-09" db="EMBL/GenBank/DDBJ databases">
        <title>The Reconstruction of 2,631 Draft Metagenome-Assembled Genomes from the Global Oceans.</title>
        <authorList>
            <person name="Tully B.J."/>
            <person name="Graham E.D."/>
            <person name="Heidelberg J.F."/>
        </authorList>
    </citation>
    <scope>NUCLEOTIDE SEQUENCE [LARGE SCALE GENOMIC DNA]</scope>
</reference>
<gene>
    <name evidence="1" type="ORF">CMN54_06005</name>
</gene>
<organism evidence="1 2">
    <name type="scientific">SAR324 cluster bacterium</name>
    <dbReference type="NCBI Taxonomy" id="2024889"/>
    <lineage>
        <taxon>Bacteria</taxon>
        <taxon>Deltaproteobacteria</taxon>
        <taxon>SAR324 cluster</taxon>
    </lineage>
</organism>
<accession>A0A2D6YIG4</accession>
<dbReference type="Gene3D" id="1.10.1060.10">
    <property type="entry name" value="Alpha-helical ferredoxin"/>
    <property type="match status" value="1"/>
</dbReference>
<comment type="caution">
    <text evidence="1">The sequence shown here is derived from an EMBL/GenBank/DDBJ whole genome shotgun (WGS) entry which is preliminary data.</text>
</comment>
<protein>
    <submittedName>
        <fullName evidence="1">Uncharacterized protein</fullName>
    </submittedName>
</protein>
<dbReference type="SUPFAM" id="SSF46548">
    <property type="entry name" value="alpha-helical ferredoxin"/>
    <property type="match status" value="1"/>
</dbReference>
<name>A0A2D6YIG4_9DELT</name>
<evidence type="ECO:0000313" key="2">
    <source>
        <dbReference type="Proteomes" id="UP000226525"/>
    </source>
</evidence>
<dbReference type="InterPro" id="IPR009051">
    <property type="entry name" value="Helical_ferredxn"/>
</dbReference>
<dbReference type="AlphaFoldDB" id="A0A2D6YIG4"/>
<dbReference type="EMBL" id="NZEX01000067">
    <property type="protein sequence ID" value="MAH62988.1"/>
    <property type="molecule type" value="Genomic_DNA"/>
</dbReference>
<evidence type="ECO:0000313" key="1">
    <source>
        <dbReference type="EMBL" id="MAH62988.1"/>
    </source>
</evidence>
<sequence>MRFLVSFVWRINLSLLIKQMINAWRDITRLSFTGEKKELQSELRKLYHYDGSDTCANNGLCEIKCPVNIDTGKMIKQLRFEKHFSLENTITYWFERNFELASKLARPGAALNLSSKLLGSDALVGLSRMIRKASGNQIP</sequence>
<dbReference type="Proteomes" id="UP000226525">
    <property type="component" value="Unassembled WGS sequence"/>
</dbReference>
<dbReference type="GO" id="GO:0051536">
    <property type="term" value="F:iron-sulfur cluster binding"/>
    <property type="evidence" value="ECO:0007669"/>
    <property type="project" value="InterPro"/>
</dbReference>